<dbReference type="InterPro" id="IPR036739">
    <property type="entry name" value="SLC41_membr_dom_sf"/>
</dbReference>
<feature type="transmembrane region" description="Helical" evidence="9">
    <location>
        <begin position="286"/>
        <end position="314"/>
    </location>
</feature>
<evidence type="ECO:0000256" key="6">
    <source>
        <dbReference type="ARBA" id="ARBA00022989"/>
    </source>
</evidence>
<comment type="caution">
    <text evidence="11">The sequence shown here is derived from an EMBL/GenBank/DDBJ whole genome shotgun (WGS) entry which is preliminary data.</text>
</comment>
<keyword evidence="6 9" id="KW-1133">Transmembrane helix</keyword>
<evidence type="ECO:0000259" key="10">
    <source>
        <dbReference type="PROSITE" id="PS51371"/>
    </source>
</evidence>
<dbReference type="InterPro" id="IPR006667">
    <property type="entry name" value="SLC41_membr_dom"/>
</dbReference>
<name>A0AAE3A879_9FIRM</name>
<comment type="similarity">
    <text evidence="2 9">Belongs to the SLC41A transporter family.</text>
</comment>
<dbReference type="Pfam" id="PF00571">
    <property type="entry name" value="CBS"/>
    <property type="match status" value="2"/>
</dbReference>
<reference evidence="11 12" key="1">
    <citation type="submission" date="2021-10" db="EMBL/GenBank/DDBJ databases">
        <title>Anaerobic single-cell dispensing facilitates the cultivation of human gut bacteria.</title>
        <authorList>
            <person name="Afrizal A."/>
        </authorList>
    </citation>
    <scope>NUCLEOTIDE SEQUENCE [LARGE SCALE GENOMIC DNA]</scope>
    <source>
        <strain evidence="11 12">CLA-AA-H276</strain>
    </source>
</reference>
<feature type="transmembrane region" description="Helical" evidence="9">
    <location>
        <begin position="388"/>
        <end position="420"/>
    </location>
</feature>
<keyword evidence="7 9" id="KW-0472">Membrane</keyword>
<comment type="subunit">
    <text evidence="9">Homodimer.</text>
</comment>
<evidence type="ECO:0000313" key="12">
    <source>
        <dbReference type="Proteomes" id="UP001198220"/>
    </source>
</evidence>
<evidence type="ECO:0000256" key="8">
    <source>
        <dbReference type="PROSITE-ProRule" id="PRU00703"/>
    </source>
</evidence>
<accession>A0AAE3A879</accession>
<dbReference type="SMART" id="SM00924">
    <property type="entry name" value="MgtE_N"/>
    <property type="match status" value="1"/>
</dbReference>
<evidence type="ECO:0000256" key="9">
    <source>
        <dbReference type="RuleBase" id="RU362011"/>
    </source>
</evidence>
<dbReference type="Pfam" id="PF01769">
    <property type="entry name" value="MgtE"/>
    <property type="match status" value="1"/>
</dbReference>
<comment type="subcellular location">
    <subcellularLocation>
        <location evidence="9">Cell membrane</location>
        <topology evidence="9">Multi-pass membrane protein</topology>
    </subcellularLocation>
    <subcellularLocation>
        <location evidence="1">Membrane</location>
        <topology evidence="1">Multi-pass membrane protein</topology>
    </subcellularLocation>
</comment>
<evidence type="ECO:0000256" key="4">
    <source>
        <dbReference type="ARBA" id="ARBA00022692"/>
    </source>
</evidence>
<feature type="domain" description="CBS" evidence="10">
    <location>
        <begin position="138"/>
        <end position="201"/>
    </location>
</feature>
<dbReference type="Gene3D" id="1.10.357.20">
    <property type="entry name" value="SLC41 divalent cation transporters, integral membrane domain"/>
    <property type="match status" value="1"/>
</dbReference>
<dbReference type="InterPro" id="IPR000644">
    <property type="entry name" value="CBS_dom"/>
</dbReference>
<dbReference type="RefSeq" id="WP_308459467.1">
    <property type="nucleotide sequence ID" value="NZ_JAJEPS010000008.1"/>
</dbReference>
<feature type="transmembrane region" description="Helical" evidence="9">
    <location>
        <begin position="441"/>
        <end position="462"/>
    </location>
</feature>
<keyword evidence="8" id="KW-0129">CBS domain</keyword>
<evidence type="ECO:0000256" key="7">
    <source>
        <dbReference type="ARBA" id="ARBA00023136"/>
    </source>
</evidence>
<dbReference type="GO" id="GO:0046872">
    <property type="term" value="F:metal ion binding"/>
    <property type="evidence" value="ECO:0007669"/>
    <property type="project" value="UniProtKB-KW"/>
</dbReference>
<comment type="function">
    <text evidence="9">Acts as a magnesium transporter.</text>
</comment>
<keyword evidence="9" id="KW-0479">Metal-binding</keyword>
<dbReference type="InterPro" id="IPR038076">
    <property type="entry name" value="MgtE_N_sf"/>
</dbReference>
<feature type="transmembrane region" description="Helical" evidence="9">
    <location>
        <begin position="320"/>
        <end position="341"/>
    </location>
</feature>
<dbReference type="CDD" id="cd04606">
    <property type="entry name" value="CBS_pair_Mg_transporter"/>
    <property type="match status" value="1"/>
</dbReference>
<dbReference type="PROSITE" id="PS51371">
    <property type="entry name" value="CBS"/>
    <property type="match status" value="2"/>
</dbReference>
<dbReference type="Proteomes" id="UP001198220">
    <property type="component" value="Unassembled WGS sequence"/>
</dbReference>
<dbReference type="Gene3D" id="1.25.60.10">
    <property type="entry name" value="MgtE N-terminal domain-like"/>
    <property type="match status" value="1"/>
</dbReference>
<feature type="domain" description="CBS" evidence="10">
    <location>
        <begin position="202"/>
        <end position="258"/>
    </location>
</feature>
<dbReference type="SUPFAM" id="SSF158791">
    <property type="entry name" value="MgtE N-terminal domain-like"/>
    <property type="match status" value="1"/>
</dbReference>
<dbReference type="Gene3D" id="3.10.580.10">
    <property type="entry name" value="CBS-domain"/>
    <property type="match status" value="1"/>
</dbReference>
<dbReference type="SUPFAM" id="SSF161093">
    <property type="entry name" value="MgtE membrane domain-like"/>
    <property type="match status" value="1"/>
</dbReference>
<keyword evidence="3 9" id="KW-0813">Transport</keyword>
<keyword evidence="12" id="KW-1185">Reference proteome</keyword>
<dbReference type="GO" id="GO:0015095">
    <property type="term" value="F:magnesium ion transmembrane transporter activity"/>
    <property type="evidence" value="ECO:0007669"/>
    <property type="project" value="UniProtKB-UniRule"/>
</dbReference>
<keyword evidence="4 9" id="KW-0812">Transmembrane</keyword>
<feature type="transmembrane region" description="Helical" evidence="9">
    <location>
        <begin position="362"/>
        <end position="382"/>
    </location>
</feature>
<protein>
    <recommendedName>
        <fullName evidence="9">Magnesium transporter MgtE</fullName>
    </recommendedName>
</protein>
<dbReference type="SMART" id="SM00116">
    <property type="entry name" value="CBS"/>
    <property type="match status" value="2"/>
</dbReference>
<dbReference type="PANTHER" id="PTHR43773">
    <property type="entry name" value="MAGNESIUM TRANSPORTER MGTE"/>
    <property type="match status" value="1"/>
</dbReference>
<organism evidence="11 12">
    <name type="scientific">Hominiventricola filiformis</name>
    <dbReference type="NCBI Taxonomy" id="2885352"/>
    <lineage>
        <taxon>Bacteria</taxon>
        <taxon>Bacillati</taxon>
        <taxon>Bacillota</taxon>
        <taxon>Clostridia</taxon>
        <taxon>Lachnospirales</taxon>
        <taxon>Lachnospiraceae</taxon>
        <taxon>Hominiventricola</taxon>
    </lineage>
</organism>
<dbReference type="EMBL" id="JAJEPS010000008">
    <property type="protein sequence ID" value="MCC2126389.1"/>
    <property type="molecule type" value="Genomic_DNA"/>
</dbReference>
<dbReference type="SUPFAM" id="SSF54631">
    <property type="entry name" value="CBS-domain pair"/>
    <property type="match status" value="1"/>
</dbReference>
<dbReference type="AlphaFoldDB" id="A0AAE3A879"/>
<dbReference type="PANTHER" id="PTHR43773:SF1">
    <property type="entry name" value="MAGNESIUM TRANSPORTER MGTE"/>
    <property type="match status" value="1"/>
</dbReference>
<keyword evidence="9" id="KW-1003">Cell membrane</keyword>
<evidence type="ECO:0000256" key="3">
    <source>
        <dbReference type="ARBA" id="ARBA00022448"/>
    </source>
</evidence>
<gene>
    <name evidence="11" type="primary">mgtE</name>
    <name evidence="11" type="ORF">LKD36_09360</name>
</gene>
<dbReference type="Pfam" id="PF03448">
    <property type="entry name" value="MgtE_N"/>
    <property type="match status" value="1"/>
</dbReference>
<dbReference type="InterPro" id="IPR006669">
    <property type="entry name" value="MgtE_transporter"/>
</dbReference>
<dbReference type="GO" id="GO:0005886">
    <property type="term" value="C:plasma membrane"/>
    <property type="evidence" value="ECO:0007669"/>
    <property type="project" value="UniProtKB-SubCell"/>
</dbReference>
<keyword evidence="5 9" id="KW-0460">Magnesium</keyword>
<dbReference type="InterPro" id="IPR046342">
    <property type="entry name" value="CBS_dom_sf"/>
</dbReference>
<dbReference type="InterPro" id="IPR006668">
    <property type="entry name" value="Mg_transptr_MgtE_intracell_dom"/>
</dbReference>
<evidence type="ECO:0000256" key="5">
    <source>
        <dbReference type="ARBA" id="ARBA00022842"/>
    </source>
</evidence>
<evidence type="ECO:0000313" key="11">
    <source>
        <dbReference type="EMBL" id="MCC2126389.1"/>
    </source>
</evidence>
<evidence type="ECO:0000256" key="2">
    <source>
        <dbReference type="ARBA" id="ARBA00009749"/>
    </source>
</evidence>
<sequence length="463" mass="51632">METTRKPNYVEELLEIFRSPLSAEELRDQISDYHESDIADAFEQLSVEERKKLYPLLGAEWVAEIFSYIEDPDEYLQELNLDQAAKVLSFMDSDDAVDVLDELDDSTQEKLVGMLDEESSHDIKMIQSYEDDEVGSLMTTNFVVIHDTLTIRQAMRELIRQAGENDNISTVYVIDKDNRFYGAIDLKDLIIAREGTLLDDIVSTSYPYVTDHEKIDDCIEQIKDYAEDSIPVLTGEKELIGVITSQDLVEVVDDAMGEDYAKLAGLTAEEDLEETTKESMKKRLPWLMILLILGLGVSSVVGIFETVVAVIPVVMCFQSLILDMAGNVGTQSLAVTIRVLVDENLTGKQKVHLVIKEMRVGLLNGLFLGTLAFIFIGLYVWIFKQNPAPHAFVISGCVGLALMIAMVISSLVGTLIPMFFHKINVDPAVASGPLITTVNDLVAVVTYYGLVWILLIHVLHLVG</sequence>
<dbReference type="NCBIfam" id="TIGR00400">
    <property type="entry name" value="mgtE"/>
    <property type="match status" value="1"/>
</dbReference>
<proteinExistence type="inferred from homology"/>
<evidence type="ECO:0000256" key="1">
    <source>
        <dbReference type="ARBA" id="ARBA00004141"/>
    </source>
</evidence>